<dbReference type="AlphaFoldDB" id="A8MCA0"/>
<dbReference type="eggNOG" id="arCOG00031">
    <property type="taxonomic scope" value="Archaea"/>
</dbReference>
<dbReference type="RefSeq" id="WP_012185626.1">
    <property type="nucleotide sequence ID" value="NC_009954.1"/>
</dbReference>
<dbReference type="OrthoDB" id="31493at2157"/>
<evidence type="ECO:0000259" key="3">
    <source>
        <dbReference type="Pfam" id="PF00156"/>
    </source>
</evidence>
<dbReference type="KEGG" id="cma:Cmaq_0563"/>
<dbReference type="InterPro" id="IPR001387">
    <property type="entry name" value="Cro/C1-type_HTH"/>
</dbReference>
<evidence type="ECO:0000313" key="4">
    <source>
        <dbReference type="EMBL" id="ABW01406.1"/>
    </source>
</evidence>
<dbReference type="Pfam" id="PF00156">
    <property type="entry name" value="Pribosyltran"/>
    <property type="match status" value="1"/>
</dbReference>
<dbReference type="GO" id="GO:0016757">
    <property type="term" value="F:glycosyltransferase activity"/>
    <property type="evidence" value="ECO:0007669"/>
    <property type="project" value="UniProtKB-KW"/>
</dbReference>
<name>A8MCA0_CALMQ</name>
<dbReference type="STRING" id="397948.Cmaq_0563"/>
<accession>A8MCA0</accession>
<keyword evidence="2" id="KW-0660">Purine salvage</keyword>
<keyword evidence="1 4" id="KW-0808">Transferase</keyword>
<dbReference type="NCBIfam" id="NF006328">
    <property type="entry name" value="PRK08558.1"/>
    <property type="match status" value="1"/>
</dbReference>
<gene>
    <name evidence="4" type="ordered locus">Cmaq_0563</name>
</gene>
<dbReference type="PANTHER" id="PTHR43864:SF1">
    <property type="entry name" value="XANTHINE PHOSPHORIBOSYLTRANSFERASE"/>
    <property type="match status" value="1"/>
</dbReference>
<organism evidence="4 5">
    <name type="scientific">Caldivirga maquilingensis (strain ATCC 700844 / DSM 13496 / JCM 10307 / IC-167)</name>
    <dbReference type="NCBI Taxonomy" id="397948"/>
    <lineage>
        <taxon>Archaea</taxon>
        <taxon>Thermoproteota</taxon>
        <taxon>Thermoprotei</taxon>
        <taxon>Thermoproteales</taxon>
        <taxon>Thermoproteaceae</taxon>
        <taxon>Caldivirga</taxon>
    </lineage>
</organism>
<dbReference type="SUPFAM" id="SSF53271">
    <property type="entry name" value="PRTase-like"/>
    <property type="match status" value="1"/>
</dbReference>
<dbReference type="CDD" id="cd00093">
    <property type="entry name" value="HTH_XRE"/>
    <property type="match status" value="1"/>
</dbReference>
<evidence type="ECO:0000256" key="1">
    <source>
        <dbReference type="ARBA" id="ARBA00022679"/>
    </source>
</evidence>
<reference evidence="4 5" key="1">
    <citation type="submission" date="2007-10" db="EMBL/GenBank/DDBJ databases">
        <title>Complete sequence of Caldivirga maquilingensis IC-167.</title>
        <authorList>
            <consortium name="US DOE Joint Genome Institute"/>
            <person name="Copeland A."/>
            <person name="Lucas S."/>
            <person name="Lapidus A."/>
            <person name="Barry K."/>
            <person name="Glavina del Rio T."/>
            <person name="Dalin E."/>
            <person name="Tice H."/>
            <person name="Pitluck S."/>
            <person name="Saunders E."/>
            <person name="Brettin T."/>
            <person name="Bruce D."/>
            <person name="Detter J.C."/>
            <person name="Han C."/>
            <person name="Schmutz J."/>
            <person name="Larimer F."/>
            <person name="Land M."/>
            <person name="Hauser L."/>
            <person name="Kyrpides N."/>
            <person name="Ivanova N."/>
            <person name="Biddle J.F."/>
            <person name="Zhang Z."/>
            <person name="Fitz-Gibbon S.T."/>
            <person name="Lowe T.M."/>
            <person name="Saltikov C."/>
            <person name="House C.H."/>
            <person name="Richardson P."/>
        </authorList>
    </citation>
    <scope>NUCLEOTIDE SEQUENCE [LARGE SCALE GENOMIC DNA]</scope>
    <source>
        <strain evidence="5">ATCC 700844 / DSM 13496 / JCM 10307 / IC-167</strain>
    </source>
</reference>
<sequence length="242" mass="26740">MMRRREKVGLQLDAVFYINAVKRVYSLSFKQLSSMLNIPESTLCRYANMEVLPSAKVAESIVKVLKPMADIRSVVSKLIKVNGNYIDLSSIVLEPMVLRLYEKHVLETFSGLRVTKVLTAAVDGIPLAMAASYALNAELTIAKQYMDAGFEQYYEATYMVDSPPRKVNLYIPKPLLTKDDSVILIDDIVRSGRTMDALLSIIRQSGASIVGVSILVAASKDVAKAIRSKVSGVVLDVIYTIE</sequence>
<feature type="domain" description="Phosphoribosyltransferase" evidence="3">
    <location>
        <begin position="114"/>
        <end position="221"/>
    </location>
</feature>
<keyword evidence="5" id="KW-1185">Reference proteome</keyword>
<dbReference type="InterPro" id="IPR000836">
    <property type="entry name" value="PRTase_dom"/>
</dbReference>
<dbReference type="GeneID" id="5708599"/>
<dbReference type="InterPro" id="IPR050118">
    <property type="entry name" value="Pur/Pyrimidine_PRTase"/>
</dbReference>
<proteinExistence type="predicted"/>
<protein>
    <submittedName>
        <fullName evidence="4">Phosphoribosyltransferase</fullName>
    </submittedName>
</protein>
<dbReference type="EMBL" id="CP000852">
    <property type="protein sequence ID" value="ABW01406.1"/>
    <property type="molecule type" value="Genomic_DNA"/>
</dbReference>
<evidence type="ECO:0000313" key="5">
    <source>
        <dbReference type="Proteomes" id="UP000001137"/>
    </source>
</evidence>
<dbReference type="CDD" id="cd06223">
    <property type="entry name" value="PRTases_typeI"/>
    <property type="match status" value="1"/>
</dbReference>
<dbReference type="Proteomes" id="UP000001137">
    <property type="component" value="Chromosome"/>
</dbReference>
<keyword evidence="4" id="KW-0328">Glycosyltransferase</keyword>
<dbReference type="HOGENOM" id="CLU_086256_1_0_2"/>
<dbReference type="GO" id="GO:0006166">
    <property type="term" value="P:purine ribonucleoside salvage"/>
    <property type="evidence" value="ECO:0007669"/>
    <property type="project" value="UniProtKB-KW"/>
</dbReference>
<evidence type="ECO:0000256" key="2">
    <source>
        <dbReference type="ARBA" id="ARBA00022726"/>
    </source>
</evidence>
<dbReference type="Gene3D" id="3.40.50.2020">
    <property type="match status" value="1"/>
</dbReference>
<dbReference type="InterPro" id="IPR029057">
    <property type="entry name" value="PRTase-like"/>
</dbReference>
<dbReference type="PANTHER" id="PTHR43864">
    <property type="entry name" value="HYPOXANTHINE/GUANINE PHOSPHORIBOSYLTRANSFERASE"/>
    <property type="match status" value="1"/>
</dbReference>